<dbReference type="SUPFAM" id="SSF55957">
    <property type="entry name" value="Phosphoglucomutase, C-terminal domain"/>
    <property type="match status" value="1"/>
</dbReference>
<dbReference type="RefSeq" id="WP_327607019.1">
    <property type="nucleotide sequence ID" value="NZ_JARZFX010000002.1"/>
</dbReference>
<dbReference type="SUPFAM" id="SSF53738">
    <property type="entry name" value="Phosphoglucomutase, first 3 domains"/>
    <property type="match status" value="2"/>
</dbReference>
<sequence>MYDPMFGTGVNTLLTLLVDTRSNVKIIHDKADPLFGGRVPAPTESTLWRLMAMMKEDEYDIGIATDGDGDRIAVIDEEGNYVDANEILTILYYYLLEYKKVKGNVVRNISTTHLLDVIAQSYGYQCYEKPVGFKHIAEGMLETDAILGGESSGGITIKGHLLEKDAILSAGILLEMLAHTKKSLKTIRDEITSKFGKRYYKEYNYTYESGNESHIEEIITNAKSEEVRQEKLSDYKTFDGVKWEWEDGTWCLIRFSGTEPLLRIMVESPYEKEIESIIQNVLKKIGSK</sequence>
<evidence type="ECO:0000259" key="7">
    <source>
        <dbReference type="Pfam" id="PF02879"/>
    </source>
</evidence>
<feature type="domain" description="Alpha-D-phosphohexomutase alpha/beta/alpha" evidence="7">
    <location>
        <begin position="1"/>
        <end position="79"/>
    </location>
</feature>
<evidence type="ECO:0008006" key="11">
    <source>
        <dbReference type="Google" id="ProtNLM"/>
    </source>
</evidence>
<evidence type="ECO:0000313" key="10">
    <source>
        <dbReference type="Proteomes" id="UP001335737"/>
    </source>
</evidence>
<keyword evidence="5" id="KW-0413">Isomerase</keyword>
<protein>
    <recommendedName>
        <fullName evidence="11">Phosphoglucomutase (alpha-D-glucose-1,6-bisphosphate-dependent)</fullName>
    </recommendedName>
</protein>
<evidence type="ECO:0000259" key="8">
    <source>
        <dbReference type="Pfam" id="PF02880"/>
    </source>
</evidence>
<dbReference type="InterPro" id="IPR005845">
    <property type="entry name" value="A-D-PHexomutase_a/b/a-II"/>
</dbReference>
<dbReference type="InterPro" id="IPR016055">
    <property type="entry name" value="A-D-PHexomutase_a/b/a-I/II/III"/>
</dbReference>
<evidence type="ECO:0000256" key="5">
    <source>
        <dbReference type="ARBA" id="ARBA00023235"/>
    </source>
</evidence>
<comment type="cofactor">
    <cofactor evidence="1">
        <name>Mg(2+)</name>
        <dbReference type="ChEBI" id="CHEBI:18420"/>
    </cofactor>
</comment>
<evidence type="ECO:0000313" key="9">
    <source>
        <dbReference type="EMBL" id="MEC5423470.1"/>
    </source>
</evidence>
<dbReference type="Proteomes" id="UP001335737">
    <property type="component" value="Unassembled WGS sequence"/>
</dbReference>
<feature type="domain" description="Alpha-D-phosphohexomutase alpha/beta/alpha" evidence="8">
    <location>
        <begin position="84"/>
        <end position="194"/>
    </location>
</feature>
<keyword evidence="10" id="KW-1185">Reference proteome</keyword>
<keyword evidence="3" id="KW-0479">Metal-binding</keyword>
<organism evidence="9 10">
    <name type="scientific">Virgibacillus tibetensis</name>
    <dbReference type="NCBI Taxonomy" id="3042313"/>
    <lineage>
        <taxon>Bacteria</taxon>
        <taxon>Bacillati</taxon>
        <taxon>Bacillota</taxon>
        <taxon>Bacilli</taxon>
        <taxon>Bacillales</taxon>
        <taxon>Bacillaceae</taxon>
        <taxon>Virgibacillus</taxon>
    </lineage>
</organism>
<evidence type="ECO:0000256" key="1">
    <source>
        <dbReference type="ARBA" id="ARBA00001946"/>
    </source>
</evidence>
<dbReference type="EMBL" id="JARZFX010000002">
    <property type="protein sequence ID" value="MEC5423470.1"/>
    <property type="molecule type" value="Genomic_DNA"/>
</dbReference>
<dbReference type="Pfam" id="PF00408">
    <property type="entry name" value="PGM_PMM_IV"/>
    <property type="match status" value="1"/>
</dbReference>
<dbReference type="PANTHER" id="PTHR43771:SF1">
    <property type="entry name" value="PHOSPHOMANNOMUTASE"/>
    <property type="match status" value="1"/>
</dbReference>
<evidence type="ECO:0000256" key="4">
    <source>
        <dbReference type="ARBA" id="ARBA00022842"/>
    </source>
</evidence>
<dbReference type="Pfam" id="PF02879">
    <property type="entry name" value="PGM_PMM_II"/>
    <property type="match status" value="1"/>
</dbReference>
<dbReference type="InterPro" id="IPR005843">
    <property type="entry name" value="A-D-PHexomutase_C"/>
</dbReference>
<dbReference type="Pfam" id="PF02880">
    <property type="entry name" value="PGM_PMM_III"/>
    <property type="match status" value="1"/>
</dbReference>
<dbReference type="InterPro" id="IPR036900">
    <property type="entry name" value="A-D-PHexomutase_C_sf"/>
</dbReference>
<gene>
    <name evidence="9" type="ORF">QGM71_08160</name>
</gene>
<comment type="caution">
    <text evidence="9">The sequence shown here is derived from an EMBL/GenBank/DDBJ whole genome shotgun (WGS) entry which is preliminary data.</text>
</comment>
<feature type="domain" description="Alpha-D-phosphohexomutase C-terminal" evidence="6">
    <location>
        <begin position="239"/>
        <end position="282"/>
    </location>
</feature>
<keyword evidence="4" id="KW-0460">Magnesium</keyword>
<name>A0ABU6KE72_9BACI</name>
<evidence type="ECO:0000259" key="6">
    <source>
        <dbReference type="Pfam" id="PF00408"/>
    </source>
</evidence>
<dbReference type="Gene3D" id="3.40.120.10">
    <property type="entry name" value="Alpha-D-Glucose-1,6-Bisphosphate, subunit A, domain 3"/>
    <property type="match status" value="2"/>
</dbReference>
<dbReference type="PANTHER" id="PTHR43771">
    <property type="entry name" value="PHOSPHOMANNOMUTASE"/>
    <property type="match status" value="1"/>
</dbReference>
<accession>A0ABU6KE72</accession>
<proteinExistence type="predicted"/>
<reference evidence="9 10" key="1">
    <citation type="journal article" date="2024" name="Int. J. Syst. Evol. Microbiol.">
        <title>Virgibacillus tibetensis sp. nov., isolated from salt lake on the Tibetan Plateau of China.</title>
        <authorList>
            <person name="Phurbu D."/>
            <person name="Liu Z.-X."/>
            <person name="Wang R."/>
            <person name="Zheng Y.-Y."/>
            <person name="Liu H.-C."/>
            <person name="Zhou Y.-G."/>
            <person name="Yu Y.-J."/>
            <person name="Li A.-H."/>
        </authorList>
    </citation>
    <scope>NUCLEOTIDE SEQUENCE [LARGE SCALE GENOMIC DNA]</scope>
    <source>
        <strain evidence="9 10">C22-A2</strain>
    </source>
</reference>
<evidence type="ECO:0000256" key="2">
    <source>
        <dbReference type="ARBA" id="ARBA00022553"/>
    </source>
</evidence>
<keyword evidence="2" id="KW-0597">Phosphoprotein</keyword>
<dbReference type="Gene3D" id="3.30.310.50">
    <property type="entry name" value="Alpha-D-phosphohexomutase, C-terminal domain"/>
    <property type="match status" value="1"/>
</dbReference>
<evidence type="ECO:0000256" key="3">
    <source>
        <dbReference type="ARBA" id="ARBA00022723"/>
    </source>
</evidence>
<dbReference type="InterPro" id="IPR005846">
    <property type="entry name" value="A-D-PHexomutase_a/b/a-III"/>
</dbReference>